<dbReference type="RefSeq" id="WP_162856694.1">
    <property type="nucleotide sequence ID" value="NZ_CP038145.1"/>
</dbReference>
<feature type="domain" description="Flavodoxin-like fold" evidence="3">
    <location>
        <begin position="1"/>
        <end position="184"/>
    </location>
</feature>
<proteinExistence type="inferred from homology"/>
<gene>
    <name evidence="4" type="ORF">EXH44_06160</name>
</gene>
<dbReference type="GO" id="GO:0003955">
    <property type="term" value="F:NAD(P)H dehydrogenase (quinone) activity"/>
    <property type="evidence" value="ECO:0007669"/>
    <property type="project" value="TreeGrafter"/>
</dbReference>
<name>A0A4V1AY21_9PAST</name>
<dbReference type="KEGG" id="aio:EXH44_06160"/>
<comment type="similarity">
    <text evidence="1">Belongs to the NAD(P)H dehydrogenase (quinone) family.</text>
</comment>
<keyword evidence="5" id="KW-1185">Reference proteome</keyword>
<dbReference type="Gene3D" id="3.40.50.360">
    <property type="match status" value="1"/>
</dbReference>
<dbReference type="AlphaFoldDB" id="A0A4V1AY21"/>
<accession>A0A4V1AY21</accession>
<dbReference type="Proteomes" id="UP000294444">
    <property type="component" value="Chromosome"/>
</dbReference>
<dbReference type="EMBL" id="CP038145">
    <property type="protein sequence ID" value="QBQ63850.1"/>
    <property type="molecule type" value="Genomic_DNA"/>
</dbReference>
<dbReference type="GO" id="GO:0005829">
    <property type="term" value="C:cytosol"/>
    <property type="evidence" value="ECO:0007669"/>
    <property type="project" value="TreeGrafter"/>
</dbReference>
<evidence type="ECO:0000256" key="1">
    <source>
        <dbReference type="ARBA" id="ARBA00006252"/>
    </source>
</evidence>
<evidence type="ECO:0000259" key="3">
    <source>
        <dbReference type="Pfam" id="PF02525"/>
    </source>
</evidence>
<organism evidence="4 5">
    <name type="scientific">Actinobacillus indolicus</name>
    <dbReference type="NCBI Taxonomy" id="51049"/>
    <lineage>
        <taxon>Bacteria</taxon>
        <taxon>Pseudomonadati</taxon>
        <taxon>Pseudomonadota</taxon>
        <taxon>Gammaproteobacteria</taxon>
        <taxon>Pasteurellales</taxon>
        <taxon>Pasteurellaceae</taxon>
        <taxon>Actinobacillus</taxon>
    </lineage>
</organism>
<keyword evidence="2" id="KW-0560">Oxidoreductase</keyword>
<evidence type="ECO:0000313" key="5">
    <source>
        <dbReference type="Proteomes" id="UP000294444"/>
    </source>
</evidence>
<evidence type="ECO:0000256" key="2">
    <source>
        <dbReference type="ARBA" id="ARBA00023002"/>
    </source>
</evidence>
<dbReference type="PANTHER" id="PTHR10204:SF34">
    <property type="entry name" value="NAD(P)H DEHYDROGENASE [QUINONE] 1 ISOFORM 1"/>
    <property type="match status" value="1"/>
</dbReference>
<evidence type="ECO:0000313" key="4">
    <source>
        <dbReference type="EMBL" id="QBQ63850.1"/>
    </source>
</evidence>
<dbReference type="InterPro" id="IPR003680">
    <property type="entry name" value="Flavodoxin_fold"/>
</dbReference>
<sequence>MTHLIIYAHPNPTSFNHAILDKVIQASANHNVIVRDLYQLDFNPTLTWQEFRSTIEHQYTADVAEEHRYFQQADLITLIYPLWWMGFPAILKGYLDRVIAYGFAYKDGKEKSIGLLGDKRIQQFVTLGNPVEEYRRQGYLQAFEHTLGYGLFSFCGIEKVDMHYFGEIGLPSTDYQGILQEVENITKTALTI</sequence>
<dbReference type="PANTHER" id="PTHR10204">
    <property type="entry name" value="NAD P H OXIDOREDUCTASE-RELATED"/>
    <property type="match status" value="1"/>
</dbReference>
<dbReference type="InterPro" id="IPR051545">
    <property type="entry name" value="NAD(P)H_dehydrogenase_qn"/>
</dbReference>
<protein>
    <submittedName>
        <fullName evidence="4">Flavodoxin family protein</fullName>
    </submittedName>
</protein>
<dbReference type="Pfam" id="PF02525">
    <property type="entry name" value="Flavodoxin_2"/>
    <property type="match status" value="1"/>
</dbReference>
<reference evidence="4 5" key="1">
    <citation type="submission" date="2019-03" db="EMBL/GenBank/DDBJ databases">
        <authorList>
            <person name="Che Y."/>
            <person name="Zhou L."/>
        </authorList>
    </citation>
    <scope>NUCLEOTIDE SEQUENCE [LARGE SCALE GENOMIC DNA]</scope>
    <source>
        <strain evidence="4 5">AIFJ1607</strain>
    </source>
</reference>
<dbReference type="InterPro" id="IPR029039">
    <property type="entry name" value="Flavoprotein-like_sf"/>
</dbReference>
<dbReference type="SUPFAM" id="SSF52218">
    <property type="entry name" value="Flavoproteins"/>
    <property type="match status" value="1"/>
</dbReference>